<dbReference type="Pfam" id="PF13417">
    <property type="entry name" value="GST_N_3"/>
    <property type="match status" value="1"/>
</dbReference>
<dbReference type="InterPro" id="IPR050983">
    <property type="entry name" value="GST_Omega/HSP26"/>
</dbReference>
<protein>
    <submittedName>
        <fullName evidence="2">Glutathione S-transferase</fullName>
    </submittedName>
</protein>
<dbReference type="Gene3D" id="3.40.30.10">
    <property type="entry name" value="Glutaredoxin"/>
    <property type="match status" value="1"/>
</dbReference>
<gene>
    <name evidence="2" type="ORF">EH244_00275</name>
    <name evidence="3" type="ORF">EJO66_21605</name>
</gene>
<dbReference type="PANTHER" id="PTHR43968">
    <property type="match status" value="1"/>
</dbReference>
<evidence type="ECO:0000313" key="4">
    <source>
        <dbReference type="Proteomes" id="UP000271137"/>
    </source>
</evidence>
<dbReference type="AlphaFoldDB" id="A0A3P3F112"/>
<dbReference type="PROSITE" id="PS50404">
    <property type="entry name" value="GST_NTER"/>
    <property type="match status" value="1"/>
</dbReference>
<evidence type="ECO:0000313" key="2">
    <source>
        <dbReference type="EMBL" id="RRH92285.1"/>
    </source>
</evidence>
<dbReference type="InterPro" id="IPR036249">
    <property type="entry name" value="Thioredoxin-like_sf"/>
</dbReference>
<accession>A0A3P3F112</accession>
<feature type="domain" description="GST N-terminal" evidence="1">
    <location>
        <begin position="5"/>
        <end position="84"/>
    </location>
</feature>
<dbReference type="Pfam" id="PF13410">
    <property type="entry name" value="GST_C_2"/>
    <property type="match status" value="1"/>
</dbReference>
<dbReference type="GO" id="GO:0016740">
    <property type="term" value="F:transferase activity"/>
    <property type="evidence" value="ECO:0007669"/>
    <property type="project" value="UniProtKB-KW"/>
</dbReference>
<dbReference type="PANTHER" id="PTHR43968:SF6">
    <property type="entry name" value="GLUTATHIONE S-TRANSFERASE OMEGA"/>
    <property type="match status" value="1"/>
</dbReference>
<keyword evidence="2" id="KW-0808">Transferase</keyword>
<dbReference type="SUPFAM" id="SSF47616">
    <property type="entry name" value="GST C-terminal domain-like"/>
    <property type="match status" value="1"/>
</dbReference>
<reference evidence="3 4" key="2">
    <citation type="submission" date="2018-12" db="EMBL/GenBank/DDBJ databases">
        <title>The genome sequences of strain 502.</title>
        <authorList>
            <person name="Gao J."/>
            <person name="Sun J."/>
        </authorList>
    </citation>
    <scope>NUCLEOTIDE SEQUENCE [LARGE SCALE GENOMIC DNA]</scope>
    <source>
        <strain evidence="3 4">502</strain>
    </source>
</reference>
<dbReference type="EMBL" id="RQXU01000001">
    <property type="protein sequence ID" value="RRH92285.1"/>
    <property type="molecule type" value="Genomic_DNA"/>
</dbReference>
<dbReference type="RefSeq" id="WP_124955833.1">
    <property type="nucleotide sequence ID" value="NZ_CBFHCE010000111.1"/>
</dbReference>
<dbReference type="SUPFAM" id="SSF52833">
    <property type="entry name" value="Thioredoxin-like"/>
    <property type="match status" value="1"/>
</dbReference>
<dbReference type="GO" id="GO:0005737">
    <property type="term" value="C:cytoplasm"/>
    <property type="evidence" value="ECO:0007669"/>
    <property type="project" value="TreeGrafter"/>
</dbReference>
<sequence length="220" mass="24216">MQDPRLPVLYSFRRCPYAIRARLALAASGERCELREVVLKNKPQEMLAASPKGTVPVLVLPGATVLEQSLDIMLWTLGRNDPLRWLAPEAGTLDDMLALIAACDNRFKPQLDRYKYPGRFADTSAGGARELGAQFLLELEARLASGSGQLFGARAALADAAVMPFVRQFAMVEPAWFESQPWPLLRAWLAGWTASPLFERAMHKYAPWTSGEAGAAYPPA</sequence>
<dbReference type="Proteomes" id="UP000271590">
    <property type="component" value="Unassembled WGS sequence"/>
</dbReference>
<evidence type="ECO:0000259" key="1">
    <source>
        <dbReference type="PROSITE" id="PS50404"/>
    </source>
</evidence>
<comment type="caution">
    <text evidence="2">The sequence shown here is derived from an EMBL/GenBank/DDBJ whole genome shotgun (WGS) entry which is preliminary data.</text>
</comment>
<dbReference type="Proteomes" id="UP000271137">
    <property type="component" value="Unassembled WGS sequence"/>
</dbReference>
<proteinExistence type="predicted"/>
<dbReference type="EMBL" id="RXFQ01000013">
    <property type="protein sequence ID" value="RSZ32405.1"/>
    <property type="molecule type" value="Genomic_DNA"/>
</dbReference>
<evidence type="ECO:0000313" key="3">
    <source>
        <dbReference type="EMBL" id="RSZ32405.1"/>
    </source>
</evidence>
<name>A0A3P3F112_9BURK</name>
<organism evidence="2 5">
    <name type="scientific">Variovorax beijingensis</name>
    <dbReference type="NCBI Taxonomy" id="2496117"/>
    <lineage>
        <taxon>Bacteria</taxon>
        <taxon>Pseudomonadati</taxon>
        <taxon>Pseudomonadota</taxon>
        <taxon>Betaproteobacteria</taxon>
        <taxon>Burkholderiales</taxon>
        <taxon>Comamonadaceae</taxon>
        <taxon>Variovorax</taxon>
    </lineage>
</organism>
<dbReference type="InterPro" id="IPR036282">
    <property type="entry name" value="Glutathione-S-Trfase_C_sf"/>
</dbReference>
<dbReference type="InterPro" id="IPR004045">
    <property type="entry name" value="Glutathione_S-Trfase_N"/>
</dbReference>
<dbReference type="Gene3D" id="1.20.1050.10">
    <property type="match status" value="1"/>
</dbReference>
<dbReference type="CDD" id="cd03196">
    <property type="entry name" value="GST_C_5"/>
    <property type="match status" value="1"/>
</dbReference>
<evidence type="ECO:0000313" key="5">
    <source>
        <dbReference type="Proteomes" id="UP000271590"/>
    </source>
</evidence>
<keyword evidence="4" id="KW-1185">Reference proteome</keyword>
<reference evidence="2 5" key="1">
    <citation type="submission" date="2018-11" db="EMBL/GenBank/DDBJ databases">
        <title>The genome of Variovorax sp T529.</title>
        <authorList>
            <person name="Gao J."/>
        </authorList>
    </citation>
    <scope>NUCLEOTIDE SEQUENCE [LARGE SCALE GENOMIC DNA]</scope>
    <source>
        <strain evidence="2 5">T529</strain>
    </source>
</reference>